<feature type="transmembrane region" description="Helical" evidence="1">
    <location>
        <begin position="105"/>
        <end position="123"/>
    </location>
</feature>
<reference evidence="3" key="1">
    <citation type="journal article" date="2019" name="Int. J. Syst. Evol. Microbiol.">
        <title>The Global Catalogue of Microorganisms (GCM) 10K type strain sequencing project: providing services to taxonomists for standard genome sequencing and annotation.</title>
        <authorList>
            <consortium name="The Broad Institute Genomics Platform"/>
            <consortium name="The Broad Institute Genome Sequencing Center for Infectious Disease"/>
            <person name="Wu L."/>
            <person name="Ma J."/>
        </authorList>
    </citation>
    <scope>NUCLEOTIDE SEQUENCE [LARGE SCALE GENOMIC DNA]</scope>
    <source>
        <strain evidence="3">KCTC 42423</strain>
    </source>
</reference>
<comment type="caution">
    <text evidence="2">The sequence shown here is derived from an EMBL/GenBank/DDBJ whole genome shotgun (WGS) entry which is preliminary data.</text>
</comment>
<dbReference type="Proteomes" id="UP001597459">
    <property type="component" value="Unassembled WGS sequence"/>
</dbReference>
<evidence type="ECO:0000313" key="3">
    <source>
        <dbReference type="Proteomes" id="UP001597459"/>
    </source>
</evidence>
<protein>
    <submittedName>
        <fullName evidence="2">Uncharacterized protein</fullName>
    </submittedName>
</protein>
<organism evidence="2 3">
    <name type="scientific">Aquimarina hainanensis</name>
    <dbReference type="NCBI Taxonomy" id="1578017"/>
    <lineage>
        <taxon>Bacteria</taxon>
        <taxon>Pseudomonadati</taxon>
        <taxon>Bacteroidota</taxon>
        <taxon>Flavobacteriia</taxon>
        <taxon>Flavobacteriales</taxon>
        <taxon>Flavobacteriaceae</taxon>
        <taxon>Aquimarina</taxon>
    </lineage>
</organism>
<feature type="transmembrane region" description="Helical" evidence="1">
    <location>
        <begin position="33"/>
        <end position="50"/>
    </location>
</feature>
<accession>A0ABW5NBW9</accession>
<keyword evidence="1" id="KW-1133">Transmembrane helix</keyword>
<name>A0ABW5NBW9_9FLAO</name>
<feature type="transmembrane region" description="Helical" evidence="1">
    <location>
        <begin position="78"/>
        <end position="99"/>
    </location>
</feature>
<keyword evidence="3" id="KW-1185">Reference proteome</keyword>
<proteinExistence type="predicted"/>
<keyword evidence="1" id="KW-0472">Membrane</keyword>
<sequence length="173" mass="19647">MIVWSGRGIFSAILFILTLVGSLYILPKEYDDYGFVIAAFSAALFSWYFGKKWNIDNAKIIKDKTTGKLFTIKNQHTLFWIPMQYWGALFSILGIIILIQNAAVLYAGIASFILISLVVITYLKKPKTNTEKKETTTSTKKNTTTTEVVSDLKKESTVKKEFKPSDHTKFMPK</sequence>
<gene>
    <name evidence="2" type="ORF">ACFSTE_17375</name>
</gene>
<dbReference type="RefSeq" id="WP_378254657.1">
    <property type="nucleotide sequence ID" value="NZ_JBHSJV010000001.1"/>
</dbReference>
<feature type="transmembrane region" description="Helical" evidence="1">
    <location>
        <begin position="9"/>
        <end position="27"/>
    </location>
</feature>
<keyword evidence="1" id="KW-0812">Transmembrane</keyword>
<dbReference type="EMBL" id="JBHULX010000039">
    <property type="protein sequence ID" value="MFD2592611.1"/>
    <property type="molecule type" value="Genomic_DNA"/>
</dbReference>
<evidence type="ECO:0000256" key="1">
    <source>
        <dbReference type="SAM" id="Phobius"/>
    </source>
</evidence>
<evidence type="ECO:0000313" key="2">
    <source>
        <dbReference type="EMBL" id="MFD2592611.1"/>
    </source>
</evidence>